<comment type="caution">
    <text evidence="7">The sequence shown here is derived from an EMBL/GenBank/DDBJ whole genome shotgun (WGS) entry which is preliminary data.</text>
</comment>
<feature type="transmembrane region" description="Helical" evidence="6">
    <location>
        <begin position="344"/>
        <end position="365"/>
    </location>
</feature>
<dbReference type="KEGG" id="mrr:Moror_17104"/>
<dbReference type="PANTHER" id="PTHR43791:SF7">
    <property type="entry name" value="MAJOR FACILITATOR SUPERFAMILY (MFS) PROFILE DOMAIN-CONTAINING PROTEIN"/>
    <property type="match status" value="1"/>
</dbReference>
<keyword evidence="5 6" id="KW-0472">Membrane</keyword>
<keyword evidence="4 6" id="KW-1133">Transmembrane helix</keyword>
<evidence type="ECO:0000313" key="7">
    <source>
        <dbReference type="EMBL" id="ESK88826.1"/>
    </source>
</evidence>
<feature type="transmembrane region" description="Helical" evidence="6">
    <location>
        <begin position="239"/>
        <end position="262"/>
    </location>
</feature>
<dbReference type="GO" id="GO:0016020">
    <property type="term" value="C:membrane"/>
    <property type="evidence" value="ECO:0007669"/>
    <property type="project" value="UniProtKB-SubCell"/>
</dbReference>
<feature type="transmembrane region" description="Helical" evidence="6">
    <location>
        <begin position="206"/>
        <end position="227"/>
    </location>
</feature>
<evidence type="ECO:0000256" key="4">
    <source>
        <dbReference type="ARBA" id="ARBA00022989"/>
    </source>
</evidence>
<dbReference type="PANTHER" id="PTHR43791">
    <property type="entry name" value="PERMEASE-RELATED"/>
    <property type="match status" value="1"/>
</dbReference>
<proteinExistence type="predicted"/>
<protein>
    <submittedName>
        <fullName evidence="7">Major facilitator superfamily transporter</fullName>
    </submittedName>
</protein>
<dbReference type="InterPro" id="IPR036259">
    <property type="entry name" value="MFS_trans_sf"/>
</dbReference>
<feature type="transmembrane region" description="Helical" evidence="6">
    <location>
        <begin position="377"/>
        <end position="396"/>
    </location>
</feature>
<dbReference type="SUPFAM" id="SSF103473">
    <property type="entry name" value="MFS general substrate transporter"/>
    <property type="match status" value="1"/>
</dbReference>
<dbReference type="Pfam" id="PF07690">
    <property type="entry name" value="MFS_1"/>
    <property type="match status" value="1"/>
</dbReference>
<feature type="transmembrane region" description="Helical" evidence="6">
    <location>
        <begin position="303"/>
        <end position="324"/>
    </location>
</feature>
<dbReference type="GO" id="GO:0022857">
    <property type="term" value="F:transmembrane transporter activity"/>
    <property type="evidence" value="ECO:0007669"/>
    <property type="project" value="InterPro"/>
</dbReference>
<evidence type="ECO:0000256" key="1">
    <source>
        <dbReference type="ARBA" id="ARBA00004141"/>
    </source>
</evidence>
<organism evidence="7 8">
    <name type="scientific">Moniliophthora roreri (strain MCA 2997)</name>
    <name type="common">Cocoa frosty pod rot fungus</name>
    <name type="synonym">Crinipellis roreri</name>
    <dbReference type="NCBI Taxonomy" id="1381753"/>
    <lineage>
        <taxon>Eukaryota</taxon>
        <taxon>Fungi</taxon>
        <taxon>Dikarya</taxon>
        <taxon>Basidiomycota</taxon>
        <taxon>Agaricomycotina</taxon>
        <taxon>Agaricomycetes</taxon>
        <taxon>Agaricomycetidae</taxon>
        <taxon>Agaricales</taxon>
        <taxon>Marasmiineae</taxon>
        <taxon>Marasmiaceae</taxon>
        <taxon>Moniliophthora</taxon>
    </lineage>
</organism>
<feature type="transmembrane region" description="Helical" evidence="6">
    <location>
        <begin position="148"/>
        <end position="166"/>
    </location>
</feature>
<keyword evidence="3 6" id="KW-0812">Transmembrane</keyword>
<feature type="transmembrane region" description="Helical" evidence="6">
    <location>
        <begin position="468"/>
        <end position="492"/>
    </location>
</feature>
<sequence>MSSKEPSVVEKRSIDNVDVLEKMDHNSKEDVLAESDYTEEQYRRILRKIDRYLLPLMWVAYGVQQADKTSISTCVLDGGSTDKGRLLLQFYLQALTSVTRQAVFGLREDTGLVGQQFPWLSTIFYLSYMSFEFPSSYMMQRVSVGKTLAVLMFLWGIIVLCTGFAHNFTHLMVLRFLQGAFECTISPSFLLIVATWYKTQEHTLRSVIWGTANSGMSIITNLCMYAIGDHAEKHGGLAAWKGISFFLGALTIVLSIFSWFLLGTPREVSWISPEERRMVQARIVNNRTGTDARRRREWKKDQIIEAFTDPSTWFLFVSMVLTALPNGGVGTFGNLVYKSFGFTSLETVIFNIPRDGTSIIWFLFVGWACSRYPNVRFYLILFAIIPAFIGMLAMALLPDELSYRWIKFGMYLMTMTVNVNGLMLWLFVPSNVAGRTKKSIVSSILFVAYCTGNAAGPQFFRAKDAPRYIPAIIACAICFALNFMMVLSWRIYLVYLNRTRDAAAAAQGLTPEQVKEFGAMNAEKDMTDRQNPHFRYTY</sequence>
<dbReference type="HOGENOM" id="CLU_001265_0_5_1"/>
<feature type="transmembrane region" description="Helical" evidence="6">
    <location>
        <begin position="440"/>
        <end position="456"/>
    </location>
</feature>
<evidence type="ECO:0000256" key="3">
    <source>
        <dbReference type="ARBA" id="ARBA00022692"/>
    </source>
</evidence>
<reference evidence="7 8" key="1">
    <citation type="journal article" date="2014" name="BMC Genomics">
        <title>Genome and secretome analysis of the hemibiotrophic fungal pathogen, Moniliophthora roreri, which causes frosty pod rot disease of cacao: mechanisms of the biotrophic and necrotrophic phases.</title>
        <authorList>
            <person name="Meinhardt L.W."/>
            <person name="Costa G.G.L."/>
            <person name="Thomazella D.P.T."/>
            <person name="Teixeira P.J.P.L."/>
            <person name="Carazzolle M.F."/>
            <person name="Schuster S.C."/>
            <person name="Carlson J.E."/>
            <person name="Guiltinan M.J."/>
            <person name="Mieczkowski P."/>
            <person name="Farmer A."/>
            <person name="Ramaraj T."/>
            <person name="Crozier J."/>
            <person name="Davis R.E."/>
            <person name="Shao J."/>
            <person name="Melnick R.L."/>
            <person name="Pereira G.A.G."/>
            <person name="Bailey B.A."/>
        </authorList>
    </citation>
    <scope>NUCLEOTIDE SEQUENCE [LARGE SCALE GENOMIC DNA]</scope>
    <source>
        <strain evidence="7 8">MCA 2997</strain>
    </source>
</reference>
<evidence type="ECO:0000256" key="6">
    <source>
        <dbReference type="SAM" id="Phobius"/>
    </source>
</evidence>
<dbReference type="Gene3D" id="1.20.1250.20">
    <property type="entry name" value="MFS general substrate transporter like domains"/>
    <property type="match status" value="1"/>
</dbReference>
<evidence type="ECO:0000256" key="5">
    <source>
        <dbReference type="ARBA" id="ARBA00023136"/>
    </source>
</evidence>
<evidence type="ECO:0000256" key="2">
    <source>
        <dbReference type="ARBA" id="ARBA00022448"/>
    </source>
</evidence>
<comment type="subcellular location">
    <subcellularLocation>
        <location evidence="1">Membrane</location>
        <topology evidence="1">Multi-pass membrane protein</topology>
    </subcellularLocation>
</comment>
<accession>V2X7Q5</accession>
<gene>
    <name evidence="7" type="ORF">Moror_17104</name>
</gene>
<keyword evidence="8" id="KW-1185">Reference proteome</keyword>
<evidence type="ECO:0000313" key="8">
    <source>
        <dbReference type="Proteomes" id="UP000017559"/>
    </source>
</evidence>
<dbReference type="AlphaFoldDB" id="V2X7Q5"/>
<name>V2X7Q5_MONRO</name>
<dbReference type="InterPro" id="IPR011701">
    <property type="entry name" value="MFS"/>
</dbReference>
<dbReference type="OrthoDB" id="6730379at2759"/>
<dbReference type="EMBL" id="AWSO01000618">
    <property type="protein sequence ID" value="ESK88826.1"/>
    <property type="molecule type" value="Genomic_DNA"/>
</dbReference>
<dbReference type="Proteomes" id="UP000017559">
    <property type="component" value="Unassembled WGS sequence"/>
</dbReference>
<feature type="transmembrane region" description="Helical" evidence="6">
    <location>
        <begin position="408"/>
        <end position="428"/>
    </location>
</feature>
<feature type="transmembrane region" description="Helical" evidence="6">
    <location>
        <begin position="172"/>
        <end position="194"/>
    </location>
</feature>
<keyword evidence="2" id="KW-0813">Transport</keyword>